<dbReference type="InterPro" id="IPR039375">
    <property type="entry name" value="NodN-like"/>
</dbReference>
<dbReference type="CDD" id="cd03450">
    <property type="entry name" value="NodN"/>
    <property type="match status" value="1"/>
</dbReference>
<evidence type="ECO:0000313" key="2">
    <source>
        <dbReference type="EMBL" id="BAR60701.1"/>
    </source>
</evidence>
<dbReference type="Gene3D" id="3.10.129.10">
    <property type="entry name" value="Hotdog Thioesterase"/>
    <property type="match status" value="1"/>
</dbReference>
<protein>
    <submittedName>
        <fullName evidence="2">Nodulation protein N</fullName>
    </submittedName>
</protein>
<dbReference type="InterPro" id="IPR029069">
    <property type="entry name" value="HotDog_dom_sf"/>
</dbReference>
<gene>
    <name evidence="2" type="ORF">NK6_7550</name>
</gene>
<evidence type="ECO:0000259" key="1">
    <source>
        <dbReference type="Pfam" id="PF01575"/>
    </source>
</evidence>
<dbReference type="Pfam" id="PF01575">
    <property type="entry name" value="MaoC_dehydratas"/>
    <property type="match status" value="1"/>
</dbReference>
<accession>A0A0E4BV27</accession>
<dbReference type="SUPFAM" id="SSF54637">
    <property type="entry name" value="Thioesterase/thiol ester dehydrase-isomerase"/>
    <property type="match status" value="1"/>
</dbReference>
<organism evidence="2 3">
    <name type="scientific">Bradyrhizobium diazoefficiens</name>
    <dbReference type="NCBI Taxonomy" id="1355477"/>
    <lineage>
        <taxon>Bacteria</taxon>
        <taxon>Pseudomonadati</taxon>
        <taxon>Pseudomonadota</taxon>
        <taxon>Alphaproteobacteria</taxon>
        <taxon>Hyphomicrobiales</taxon>
        <taxon>Nitrobacteraceae</taxon>
        <taxon>Bradyrhizobium</taxon>
    </lineage>
</organism>
<reference evidence="2 3" key="1">
    <citation type="submission" date="2014-11" db="EMBL/GenBank/DDBJ databases">
        <title>Symbiosis island explosion on the genome of extra-slow-growing strains of soybean bradyrhizobia with massive insertion sequences.</title>
        <authorList>
            <person name="Iida T."/>
            <person name="Minamisawa K."/>
        </authorList>
    </citation>
    <scope>NUCLEOTIDE SEQUENCE [LARGE SCALE GENOMIC DNA]</scope>
    <source>
        <strain evidence="2 3">NK6</strain>
    </source>
</reference>
<name>A0A0E4BV27_9BRAD</name>
<sequence>MTDMRIFSDFSEIKSAVGTEIGVSDWVEVTQDRINQFAEATCDQQWIHVDQERARKESPGGTTIAHGLLSLALAPLFIRSVMGLKGLRNTLNYGADRIRYLAPVPAGSKLRGRVTVAEAEDVPPDGLRVNYHLVIEIEGGKKPACVAELIALHYR</sequence>
<dbReference type="PANTHER" id="PTHR42993">
    <property type="entry name" value="MAOC-LIKE DEHYDRATASE DOMAIN-CONTAINING PROTEIN"/>
    <property type="match status" value="1"/>
</dbReference>
<dbReference type="Proteomes" id="UP000063308">
    <property type="component" value="Chromosome"/>
</dbReference>
<feature type="domain" description="MaoC-like" evidence="1">
    <location>
        <begin position="14"/>
        <end position="122"/>
    </location>
</feature>
<evidence type="ECO:0000313" key="3">
    <source>
        <dbReference type="Proteomes" id="UP000063308"/>
    </source>
</evidence>
<dbReference type="AlphaFoldDB" id="A0A0E4BV27"/>
<dbReference type="PANTHER" id="PTHR42993:SF1">
    <property type="entry name" value="MAOC-LIKE DEHYDRATASE DOMAIN-CONTAINING PROTEIN"/>
    <property type="match status" value="1"/>
</dbReference>
<dbReference type="EMBL" id="AP014685">
    <property type="protein sequence ID" value="BAR60701.1"/>
    <property type="molecule type" value="Genomic_DNA"/>
</dbReference>
<proteinExistence type="predicted"/>
<dbReference type="InterPro" id="IPR002539">
    <property type="entry name" value="MaoC-like_dom"/>
</dbReference>